<sequence>MQSSASTKAGRLKVQSDLCPNWSSAGAALTTFSLWKHPDTLFSPRTGAIVGCNKMLINVAWPCHSHLAPRSIVDRPLNRDRSADWPRSVRLLFARVPAASPLHGAAAFPATLSLTAFRTFTSRARLSLDKLRESPLRETRLRDAFTKGLSGLRLQKRLDKGAHHENKNGAGRTVGAPFSSLIVVAFSEAHRRTDARWMSSSASAPIAGFDDASESDKLLAQEPVEGAEHGEEVQPARSESTGGSSCRNSMVLTAKNDDSSSMLAGDVRLAAGEGAPPSPVLMGKPKKKVSKFYEKQSALAEKFQADKEQVQEFAKNRHRVVAVAESKKANGNGLPDLCDQHSIEEQCSCTSNQNPPLVTMYNGSPKKQNKQSIARSPSTQEEMALARKRLAFITLVVNVTLMLIKAFAAYLSGSLSIISSLVDSTVDITSGLVIWLTDRAIKKRDPYLYPRGRTRLEPLALIIVSVIMGVASVQMIVQSIESVVLGKVDPFISLPTIAIMVLTVIVKFVLVLCCRRYKDDPSIGVLTQDHRNDCISNTVALLCAYGAQAFWVYLDPIGAVMVSIYIATTWFFTGKEQLAMLSGKSADPDFINRIINLCMVHDDRIEYIDTVYVYHYGTRFLVEVHIVMDRDMRLETAHDISEDLQINIESLPEVERAFVHTDYEYDHMPQDEHKVV</sequence>
<dbReference type="PANTHER" id="PTHR43840">
    <property type="entry name" value="MITOCHONDRIAL METAL TRANSPORTER 1-RELATED"/>
    <property type="match status" value="1"/>
</dbReference>
<feature type="domain" description="Cation efflux protein cytoplasmic" evidence="11">
    <location>
        <begin position="587"/>
        <end position="662"/>
    </location>
</feature>
<evidence type="ECO:0000256" key="6">
    <source>
        <dbReference type="ARBA" id="ARBA00023065"/>
    </source>
</evidence>
<feature type="compositionally biased region" description="Polar residues" evidence="8">
    <location>
        <begin position="237"/>
        <end position="246"/>
    </location>
</feature>
<reference evidence="13" key="1">
    <citation type="submission" date="2016-11" db="UniProtKB">
        <authorList>
            <consortium name="WormBaseParasite"/>
        </authorList>
    </citation>
    <scope>IDENTIFICATION</scope>
</reference>
<dbReference type="FunFam" id="3.30.70.1350:FF:000001">
    <property type="entry name" value="Metal tolerance protein 11"/>
    <property type="match status" value="1"/>
</dbReference>
<comment type="subcellular location">
    <subcellularLocation>
        <location evidence="1">Endomembrane system</location>
        <topology evidence="1">Multi-pass membrane protein</topology>
    </subcellularLocation>
</comment>
<protein>
    <submittedName>
        <fullName evidence="13">ZT_dimer domain-containing protein</fullName>
    </submittedName>
</protein>
<feature type="transmembrane region" description="Helical" evidence="9">
    <location>
        <begin position="557"/>
        <end position="574"/>
    </location>
</feature>
<dbReference type="GO" id="GO:0012505">
    <property type="term" value="C:endomembrane system"/>
    <property type="evidence" value="ECO:0007669"/>
    <property type="project" value="UniProtKB-SubCell"/>
</dbReference>
<keyword evidence="6" id="KW-0406">Ion transport</keyword>
<dbReference type="InterPro" id="IPR002524">
    <property type="entry name" value="Cation_efflux"/>
</dbReference>
<evidence type="ECO:0000256" key="4">
    <source>
        <dbReference type="ARBA" id="ARBA00022692"/>
    </source>
</evidence>
<evidence type="ECO:0000256" key="5">
    <source>
        <dbReference type="ARBA" id="ARBA00022989"/>
    </source>
</evidence>
<evidence type="ECO:0000256" key="3">
    <source>
        <dbReference type="ARBA" id="ARBA00022448"/>
    </source>
</evidence>
<dbReference type="Pfam" id="PF01545">
    <property type="entry name" value="Cation_efflux"/>
    <property type="match status" value="1"/>
</dbReference>
<feature type="domain" description="Cation efflux protein transmembrane" evidence="10">
    <location>
        <begin position="392"/>
        <end position="581"/>
    </location>
</feature>
<dbReference type="InterPro" id="IPR050291">
    <property type="entry name" value="CDF_Transporter"/>
</dbReference>
<dbReference type="Gene3D" id="3.30.70.1350">
    <property type="entry name" value="Cation efflux protein, cytoplasmic domain"/>
    <property type="match status" value="1"/>
</dbReference>
<dbReference type="SUPFAM" id="SSF160240">
    <property type="entry name" value="Cation efflux protein cytoplasmic domain-like"/>
    <property type="match status" value="1"/>
</dbReference>
<evidence type="ECO:0000256" key="7">
    <source>
        <dbReference type="ARBA" id="ARBA00023136"/>
    </source>
</evidence>
<dbReference type="Gene3D" id="1.20.1510.10">
    <property type="entry name" value="Cation efflux protein transmembrane domain"/>
    <property type="match status" value="1"/>
</dbReference>
<dbReference type="AlphaFoldDB" id="A0A1I7YGJ9"/>
<evidence type="ECO:0000256" key="1">
    <source>
        <dbReference type="ARBA" id="ARBA00004127"/>
    </source>
</evidence>
<dbReference type="Proteomes" id="UP000095287">
    <property type="component" value="Unplaced"/>
</dbReference>
<feature type="region of interest" description="Disordered" evidence="8">
    <location>
        <begin position="225"/>
        <end position="246"/>
    </location>
</feature>
<dbReference type="InterPro" id="IPR027469">
    <property type="entry name" value="Cation_efflux_TMD_sf"/>
</dbReference>
<dbReference type="PANTHER" id="PTHR43840:SF13">
    <property type="entry name" value="CATION EFFLUX PROTEIN CYTOPLASMIC DOMAIN-CONTAINING PROTEIN"/>
    <property type="match status" value="1"/>
</dbReference>
<keyword evidence="12" id="KW-1185">Reference proteome</keyword>
<organism evidence="12 13">
    <name type="scientific">Steinernema glaseri</name>
    <dbReference type="NCBI Taxonomy" id="37863"/>
    <lineage>
        <taxon>Eukaryota</taxon>
        <taxon>Metazoa</taxon>
        <taxon>Ecdysozoa</taxon>
        <taxon>Nematoda</taxon>
        <taxon>Chromadorea</taxon>
        <taxon>Rhabditida</taxon>
        <taxon>Tylenchina</taxon>
        <taxon>Panagrolaimomorpha</taxon>
        <taxon>Strongyloidoidea</taxon>
        <taxon>Steinernematidae</taxon>
        <taxon>Steinernema</taxon>
    </lineage>
</organism>
<evidence type="ECO:0000256" key="8">
    <source>
        <dbReference type="SAM" id="MobiDB-lite"/>
    </source>
</evidence>
<dbReference type="Pfam" id="PF16916">
    <property type="entry name" value="ZT_dimer"/>
    <property type="match status" value="1"/>
</dbReference>
<dbReference type="FunFam" id="1.20.1510.10:FF:000005">
    <property type="entry name" value="Putative Cation diffusion facilitator 1"/>
    <property type="match status" value="1"/>
</dbReference>
<accession>A0A1I7YGJ9</accession>
<dbReference type="InterPro" id="IPR027470">
    <property type="entry name" value="Cation_efflux_CTD"/>
</dbReference>
<keyword evidence="5 9" id="KW-1133">Transmembrane helix</keyword>
<proteinExistence type="inferred from homology"/>
<evidence type="ECO:0000259" key="10">
    <source>
        <dbReference type="Pfam" id="PF01545"/>
    </source>
</evidence>
<evidence type="ECO:0000313" key="12">
    <source>
        <dbReference type="Proteomes" id="UP000095287"/>
    </source>
</evidence>
<evidence type="ECO:0000259" key="11">
    <source>
        <dbReference type="Pfam" id="PF16916"/>
    </source>
</evidence>
<feature type="transmembrane region" description="Helical" evidence="9">
    <location>
        <begin position="390"/>
        <end position="411"/>
    </location>
</feature>
<comment type="similarity">
    <text evidence="2">Belongs to the cation diffusion facilitator (CDF) transporter (TC 2.A.4) family. SLC30A subfamily.</text>
</comment>
<keyword evidence="3" id="KW-0813">Transport</keyword>
<dbReference type="SUPFAM" id="SSF161111">
    <property type="entry name" value="Cation efflux protein transmembrane domain-like"/>
    <property type="match status" value="1"/>
</dbReference>
<feature type="transmembrane region" description="Helical" evidence="9">
    <location>
        <begin position="458"/>
        <end position="480"/>
    </location>
</feature>
<dbReference type="WBParaSite" id="L893_g16119.t1">
    <property type="protein sequence ID" value="L893_g16119.t1"/>
    <property type="gene ID" value="L893_g16119"/>
</dbReference>
<dbReference type="NCBIfam" id="TIGR01297">
    <property type="entry name" value="CDF"/>
    <property type="match status" value="1"/>
</dbReference>
<evidence type="ECO:0000313" key="13">
    <source>
        <dbReference type="WBParaSite" id="L893_g16119.t1"/>
    </source>
</evidence>
<dbReference type="InterPro" id="IPR036837">
    <property type="entry name" value="Cation_efflux_CTD_sf"/>
</dbReference>
<feature type="transmembrane region" description="Helical" evidence="9">
    <location>
        <begin position="417"/>
        <end position="437"/>
    </location>
</feature>
<keyword evidence="4 9" id="KW-0812">Transmembrane</keyword>
<evidence type="ECO:0000256" key="2">
    <source>
        <dbReference type="ARBA" id="ARBA00008873"/>
    </source>
</evidence>
<feature type="transmembrane region" description="Helical" evidence="9">
    <location>
        <begin position="492"/>
        <end position="513"/>
    </location>
</feature>
<dbReference type="GO" id="GO:0008324">
    <property type="term" value="F:monoatomic cation transmembrane transporter activity"/>
    <property type="evidence" value="ECO:0007669"/>
    <property type="project" value="InterPro"/>
</dbReference>
<evidence type="ECO:0000256" key="9">
    <source>
        <dbReference type="SAM" id="Phobius"/>
    </source>
</evidence>
<dbReference type="GO" id="GO:0016020">
    <property type="term" value="C:membrane"/>
    <property type="evidence" value="ECO:0007669"/>
    <property type="project" value="InterPro"/>
</dbReference>
<keyword evidence="7 9" id="KW-0472">Membrane</keyword>
<dbReference type="InterPro" id="IPR058533">
    <property type="entry name" value="Cation_efflux_TM"/>
</dbReference>
<name>A0A1I7YGJ9_9BILA</name>